<dbReference type="InterPro" id="IPR002049">
    <property type="entry name" value="LE_dom"/>
</dbReference>
<keyword evidence="3 4" id="KW-1015">Disulfide bond</keyword>
<dbReference type="PANTHER" id="PTHR10913:SF45">
    <property type="entry name" value="FOLLISTATIN, ISOFORM A-RELATED"/>
    <property type="match status" value="1"/>
</dbReference>
<feature type="domain" description="Kazal-like" evidence="6">
    <location>
        <begin position="290"/>
        <end position="337"/>
    </location>
</feature>
<dbReference type="PROSITE" id="PS51465">
    <property type="entry name" value="KAZAL_2"/>
    <property type="match status" value="9"/>
</dbReference>
<name>A0A8S1HUH4_9PELO</name>
<dbReference type="OrthoDB" id="88467at2759"/>
<keyword evidence="4" id="KW-0424">Laminin EGF-like domain</keyword>
<dbReference type="SUPFAM" id="SSF100895">
    <property type="entry name" value="Kazal-type serine protease inhibitors"/>
    <property type="match status" value="9"/>
</dbReference>
<dbReference type="AlphaFoldDB" id="A0A8S1HUH4"/>
<dbReference type="InterPro" id="IPR002350">
    <property type="entry name" value="Kazal_dom"/>
</dbReference>
<feature type="domain" description="Kazal-like" evidence="6">
    <location>
        <begin position="648"/>
        <end position="713"/>
    </location>
</feature>
<reference evidence="7" key="1">
    <citation type="submission" date="2020-10" db="EMBL/GenBank/DDBJ databases">
        <authorList>
            <person name="Kikuchi T."/>
        </authorList>
    </citation>
    <scope>NUCLEOTIDE SEQUENCE</scope>
    <source>
        <strain evidence="7">NKZ352</strain>
    </source>
</reference>
<dbReference type="InterPro" id="IPR003645">
    <property type="entry name" value="Fol_N"/>
</dbReference>
<dbReference type="FunFam" id="2.10.25.10:FF:000140">
    <property type="entry name" value="Transmembrane agrin"/>
    <property type="match status" value="1"/>
</dbReference>
<dbReference type="CDD" id="cd00055">
    <property type="entry name" value="EGF_Lam"/>
    <property type="match status" value="2"/>
</dbReference>
<dbReference type="InterPro" id="IPR050653">
    <property type="entry name" value="Prot_Inhib_GrowthFact_Antg"/>
</dbReference>
<dbReference type="PROSITE" id="PS50027">
    <property type="entry name" value="EGF_LAM_2"/>
    <property type="match status" value="1"/>
</dbReference>
<evidence type="ECO:0000256" key="1">
    <source>
        <dbReference type="ARBA" id="ARBA00022690"/>
    </source>
</evidence>
<feature type="disulfide bond" evidence="4">
    <location>
        <begin position="718"/>
        <end position="730"/>
    </location>
</feature>
<proteinExistence type="predicted"/>
<sequence length="1032" mass="112070">MEVRLRSIKCFVRNGVCKLACQTAAFFNCSRPKPTRSYLRKLLDQADFVATATVLDIYFDADKLSIDPCAHRLFTSDTKIFSLRMSGGKFYLEAPPINLNLAVLDNLHALSTAHCESSLCPLGSKCVRSTGECVCKKTCRTKGPPVCGSDGVSYASFCHLAVRYCALRHSGEGPRLRFRGRGLCEKRNPCDDVHCAPGEQCVVTQSSSVLTAKCICPEECPNYGDSVESSAVCSTHGVDYPSLCHLRHHACESKSNITLKFHGRCDPCNGHKCPSGLSCHVGVDRRPECRCNEQCPLDLKPVCATDGHTYTNECVMRTAACKEERGIDVWKEGKCEEQKSPCQNISCSIWANCRIRNATHAECECNEKCSQVMKPVCGTDRVTYDNECELKRTSCREKLTVRVKHAGTCGTGVCSTFNGCKAPRVCVVVNGKPKCACPKCSDQLMEVCGSDGRTYPNECKLRRAACLSSRKVFVKYNHICEGCANKKCEFYSSCVANGEGPPECKCPEHCPKISEVAQLDGPHKGEVCGTDGVTYSSECHLRRSSCQQKKFIVVAFEGKCDACLHVQCRYGEECRGGVCACTYSCPRDPHPSAQICGENGVMYPSECHMQLAACKKGTLIAEMPLAHCHASTATFPETLESTARRHCVIGACNSYGSTCNVDDCRCAVCNLSLPYPICGNDGVIYRNQCHLNTIACRDQREILVLPLLADCRKNEDECQCNKIGSYGNSCDDSGQCKCRPGVGGVKCDHCLPGFWGIHLIAQGAMSCRPCGCSAFGSARSDCEQTTGKCECQNGALGDKCNLCPQDTILTANGCVRSSEYKMPRDCSSQKCHHAAKCVPSPGGLPDCICPNFCSLPHLGIAGNMSVCGSDGNTYESSCQLRDFACKHQIDLVPVALGICEDDTFEVLDRLQREKTGDAGEKKLGSSCSTHEDCAHINAVCVTRPGRRSRCECGDGSRSQGGVCFVSNSGNGSLNLQIGDTCFFLLNPEVTTKSSFSVSIEQLEPGTIMQMETAKMADSIVLEATPKKTLLLR</sequence>
<protein>
    <recommendedName>
        <fullName evidence="9">Agrin</fullName>
    </recommendedName>
</protein>
<organism evidence="7 8">
    <name type="scientific">Caenorhabditis auriculariae</name>
    <dbReference type="NCBI Taxonomy" id="2777116"/>
    <lineage>
        <taxon>Eukaryota</taxon>
        <taxon>Metazoa</taxon>
        <taxon>Ecdysozoa</taxon>
        <taxon>Nematoda</taxon>
        <taxon>Chromadorea</taxon>
        <taxon>Rhabditida</taxon>
        <taxon>Rhabditina</taxon>
        <taxon>Rhabditomorpha</taxon>
        <taxon>Rhabditoidea</taxon>
        <taxon>Rhabditidae</taxon>
        <taxon>Peloderinae</taxon>
        <taxon>Caenorhabditis</taxon>
    </lineage>
</organism>
<evidence type="ECO:0008006" key="9">
    <source>
        <dbReference type="Google" id="ProtNLM"/>
    </source>
</evidence>
<feature type="domain" description="Kazal-like" evidence="6">
    <location>
        <begin position="208"/>
        <end position="267"/>
    </location>
</feature>
<dbReference type="Gene3D" id="2.10.25.10">
    <property type="entry name" value="Laminin"/>
    <property type="match status" value="1"/>
</dbReference>
<feature type="disulfide bond" evidence="4">
    <location>
        <begin position="738"/>
        <end position="747"/>
    </location>
</feature>
<dbReference type="InterPro" id="IPR000742">
    <property type="entry name" value="EGF"/>
</dbReference>
<dbReference type="PROSITE" id="PS00022">
    <property type="entry name" value="EGF_1"/>
    <property type="match status" value="1"/>
</dbReference>
<evidence type="ECO:0000256" key="2">
    <source>
        <dbReference type="ARBA" id="ARBA00022900"/>
    </source>
</evidence>
<feature type="domain" description="Laminin EGF-like" evidence="5">
    <location>
        <begin position="718"/>
        <end position="769"/>
    </location>
</feature>
<dbReference type="PANTHER" id="PTHR10913">
    <property type="entry name" value="FOLLISTATIN-RELATED"/>
    <property type="match status" value="1"/>
</dbReference>
<dbReference type="FunFam" id="3.30.60.30:FF:000024">
    <property type="entry name" value="Transmembrane agrin"/>
    <property type="match status" value="1"/>
</dbReference>
<evidence type="ECO:0000313" key="8">
    <source>
        <dbReference type="Proteomes" id="UP000835052"/>
    </source>
</evidence>
<keyword evidence="2" id="KW-0722">Serine protease inhibitor</keyword>
<evidence type="ECO:0000313" key="7">
    <source>
        <dbReference type="EMBL" id="CAD6198191.1"/>
    </source>
</evidence>
<dbReference type="FunFam" id="3.30.60.30:FF:000040">
    <property type="entry name" value="Agrin, putative"/>
    <property type="match status" value="2"/>
</dbReference>
<feature type="domain" description="Kazal-like" evidence="6">
    <location>
        <begin position="848"/>
        <end position="901"/>
    </location>
</feature>
<dbReference type="Proteomes" id="UP000835052">
    <property type="component" value="Unassembled WGS sequence"/>
</dbReference>
<dbReference type="PRINTS" id="PR00011">
    <property type="entry name" value="EGFLAMININ"/>
</dbReference>
<feature type="domain" description="Kazal-like" evidence="6">
    <location>
        <begin position="436"/>
        <end position="482"/>
    </location>
</feature>
<comment type="caution">
    <text evidence="4">Lacks conserved residue(s) required for the propagation of feature annotation.</text>
</comment>
<feature type="domain" description="Kazal-like" evidence="6">
    <location>
        <begin position="580"/>
        <end position="630"/>
    </location>
</feature>
<comment type="caution">
    <text evidence="7">The sequence shown here is derived from an EMBL/GenBank/DDBJ whole genome shotgun (WGS) entry which is preliminary data.</text>
</comment>
<dbReference type="EMBL" id="CAJGYM010000117">
    <property type="protein sequence ID" value="CAD6198191.1"/>
    <property type="molecule type" value="Genomic_DNA"/>
</dbReference>
<dbReference type="SMART" id="SM00280">
    <property type="entry name" value="KAZAL"/>
    <property type="match status" value="9"/>
</dbReference>
<dbReference type="SUPFAM" id="SSF57196">
    <property type="entry name" value="EGF/Laminin"/>
    <property type="match status" value="1"/>
</dbReference>
<keyword evidence="8" id="KW-1185">Reference proteome</keyword>
<dbReference type="Pfam" id="PF07648">
    <property type="entry name" value="Kazal_2"/>
    <property type="match status" value="9"/>
</dbReference>
<gene>
    <name evidence="7" type="ORF">CAUJ_LOCUS14097</name>
</gene>
<dbReference type="SMART" id="SM00274">
    <property type="entry name" value="FOLN"/>
    <property type="match status" value="7"/>
</dbReference>
<evidence type="ECO:0000256" key="3">
    <source>
        <dbReference type="ARBA" id="ARBA00023157"/>
    </source>
</evidence>
<keyword evidence="1" id="KW-0646">Protease inhibitor</keyword>
<dbReference type="CDD" id="cd00104">
    <property type="entry name" value="KAZAL_FS"/>
    <property type="match status" value="7"/>
</dbReference>
<dbReference type="GO" id="GO:0005576">
    <property type="term" value="C:extracellular region"/>
    <property type="evidence" value="ECO:0007669"/>
    <property type="project" value="TreeGrafter"/>
</dbReference>
<dbReference type="Gene3D" id="3.30.60.30">
    <property type="match status" value="9"/>
</dbReference>
<feature type="domain" description="Kazal-like" evidence="6">
    <location>
        <begin position="364"/>
        <end position="411"/>
    </location>
</feature>
<dbReference type="Pfam" id="PF00053">
    <property type="entry name" value="EGF_laminin"/>
    <property type="match status" value="2"/>
</dbReference>
<dbReference type="GO" id="GO:0030154">
    <property type="term" value="P:cell differentiation"/>
    <property type="evidence" value="ECO:0007669"/>
    <property type="project" value="TreeGrafter"/>
</dbReference>
<evidence type="ECO:0000256" key="4">
    <source>
        <dbReference type="PROSITE-ProRule" id="PRU00460"/>
    </source>
</evidence>
<feature type="domain" description="Kazal-like" evidence="6">
    <location>
        <begin position="498"/>
        <end position="562"/>
    </location>
</feature>
<evidence type="ECO:0000259" key="5">
    <source>
        <dbReference type="PROSITE" id="PS50027"/>
    </source>
</evidence>
<dbReference type="InterPro" id="IPR036058">
    <property type="entry name" value="Kazal_dom_sf"/>
</dbReference>
<dbReference type="SMART" id="SM00180">
    <property type="entry name" value="EGF_Lam"/>
    <property type="match status" value="2"/>
</dbReference>
<dbReference type="PROSITE" id="PS01248">
    <property type="entry name" value="EGF_LAM_1"/>
    <property type="match status" value="1"/>
</dbReference>
<evidence type="ECO:0000259" key="6">
    <source>
        <dbReference type="PROSITE" id="PS51465"/>
    </source>
</evidence>
<accession>A0A8S1HUH4</accession>
<feature type="domain" description="Kazal-like" evidence="6">
    <location>
        <begin position="134"/>
        <end position="186"/>
    </location>
</feature>